<dbReference type="Pfam" id="PF00415">
    <property type="entry name" value="RCC1"/>
    <property type="match status" value="2"/>
</dbReference>
<feature type="region of interest" description="Disordered" evidence="3">
    <location>
        <begin position="652"/>
        <end position="677"/>
    </location>
</feature>
<feature type="region of interest" description="Disordered" evidence="3">
    <location>
        <begin position="160"/>
        <end position="186"/>
    </location>
</feature>
<feature type="region of interest" description="Disordered" evidence="3">
    <location>
        <begin position="249"/>
        <end position="274"/>
    </location>
</feature>
<dbReference type="PANTHER" id="PTHR22870">
    <property type="entry name" value="REGULATOR OF CHROMOSOME CONDENSATION"/>
    <property type="match status" value="1"/>
</dbReference>
<feature type="region of interest" description="Disordered" evidence="3">
    <location>
        <begin position="902"/>
        <end position="927"/>
    </location>
</feature>
<evidence type="ECO:0000256" key="3">
    <source>
        <dbReference type="SAM" id="MobiDB-lite"/>
    </source>
</evidence>
<dbReference type="VEuPathDB" id="CryptoDB:Cvel_22417"/>
<organism evidence="4">
    <name type="scientific">Chromera velia CCMP2878</name>
    <dbReference type="NCBI Taxonomy" id="1169474"/>
    <lineage>
        <taxon>Eukaryota</taxon>
        <taxon>Sar</taxon>
        <taxon>Alveolata</taxon>
        <taxon>Colpodellida</taxon>
        <taxon>Chromeraceae</taxon>
        <taxon>Chromera</taxon>
    </lineage>
</organism>
<keyword evidence="1" id="KW-0677">Repeat</keyword>
<evidence type="ECO:0000256" key="1">
    <source>
        <dbReference type="ARBA" id="ARBA00022737"/>
    </source>
</evidence>
<dbReference type="InterPro" id="IPR000408">
    <property type="entry name" value="Reg_chr_condens"/>
</dbReference>
<name>A0A0G4GLF0_9ALVE</name>
<dbReference type="Gene3D" id="2.130.10.30">
    <property type="entry name" value="Regulator of chromosome condensation 1/beta-lactamase-inhibitor protein II"/>
    <property type="match status" value="2"/>
</dbReference>
<feature type="repeat" description="RCC1" evidence="2">
    <location>
        <begin position="786"/>
        <end position="870"/>
    </location>
</feature>
<dbReference type="AlphaFoldDB" id="A0A0G4GLF0"/>
<accession>A0A0G4GLF0</accession>
<dbReference type="EMBL" id="CDMZ01001327">
    <property type="protein sequence ID" value="CEM30939.1"/>
    <property type="molecule type" value="Genomic_DNA"/>
</dbReference>
<dbReference type="SUPFAM" id="SSF50985">
    <property type="entry name" value="RCC1/BLIP-II"/>
    <property type="match status" value="1"/>
</dbReference>
<reference evidence="4" key="1">
    <citation type="submission" date="2014-11" db="EMBL/GenBank/DDBJ databases">
        <authorList>
            <person name="Otto D Thomas"/>
            <person name="Naeem Raeece"/>
        </authorList>
    </citation>
    <scope>NUCLEOTIDE SEQUENCE</scope>
</reference>
<dbReference type="InterPro" id="IPR009091">
    <property type="entry name" value="RCC1/BLIP-II"/>
</dbReference>
<sequence length="967" mass="105471">MSSTSASSVENRLLEGLCGDLKKDQVLLKERLTGLQFERRLLEFVESGEESLQLSSEECVGDRSRIYRLTGVGEKLGLSVEELTEAMGGNVHLKRKVVEVRRKPEQEYEQPSAEVYDELRSQEELLSSRLGELTVCERVGKDEPAEIPFVWLEGVHPLRPSSSSSASSSSSSSPVDSESEPRDSEEVALLSWHRPADGGLPLLDYQLCLKPLVLFQDKPSNPPYNFQLGVRLPEDGRWEAVGMIDTREATDSPQKAGKAAAAASASSESEEDQEGIISKIQAGEISTSVGGDQQCLGMHFDGFLGPGEPAFFLFTPSPSDEAISVPHFPLSPSPGDGSSAVSVEQRERKTGQRVANEKERQSLMKGVERHSVLLPGLRDPFGSRQGWPFEGDPTNYSVPLVQGAARGWWVWLRAKNEKGWGAWPQRPRLILLPPAQFVQSCRSFFDGVCYWGQDWEDLVRTEHFHHDGDDFDPTVRDSPAQLEGEWDDEGVVAVATGLPATLIVGRKGGLWQLGGVVCIENEEESEKVMERDQILLAKNAEKVVLSASGSASSVPFRTRLAASGHLFCAAVSCEGDLAMWGRSEFGECGVKRKFCIAPSRPALSVLSTSLSVPVVQIACGWQSVLCLDAFGQPWTWGAQRSVAIEQRQTHLQNIDKASNPSEDGGLEGPGGTRLPGPPVPPKVNHRVDWNTQSVHQLKPRLMTDFLPNKVVAVACGPNFDGAVTEDGRMWTWGLNVSSVLGHGEDLEGKVEFWTPRRVETRGNFEAAPIVWMSFGSTHSTCVDADGRVFVWGDNSRGQLGLGRGVEGEGKGGALDSAARLETVNRPTALTVFEGGCAGVGGKSENLPFRGNPVCLRTFAGVHSTHFVMQDSQGGFLRDSKEGGGGRRVHFFFCGSTEGGRSGGNLMGKRGRMGSASGPGKSSKKDDSAPYYVAWKPELIWSEHSPWWEWAQMACARLHTAAVFRWEK</sequence>
<proteinExistence type="predicted"/>
<feature type="repeat" description="RCC1" evidence="2">
    <location>
        <begin position="727"/>
        <end position="785"/>
    </location>
</feature>
<dbReference type="InterPro" id="IPR051210">
    <property type="entry name" value="Ub_ligase/GEF_domain"/>
</dbReference>
<dbReference type="PANTHER" id="PTHR22870:SF408">
    <property type="entry name" value="OS09G0560450 PROTEIN"/>
    <property type="match status" value="1"/>
</dbReference>
<feature type="compositionally biased region" description="Low complexity" evidence="3">
    <location>
        <begin position="160"/>
        <end position="176"/>
    </location>
</feature>
<gene>
    <name evidence="4" type="ORF">Cvel_22417</name>
</gene>
<protein>
    <submittedName>
        <fullName evidence="4">Uncharacterized protein</fullName>
    </submittedName>
</protein>
<dbReference type="PROSITE" id="PS50012">
    <property type="entry name" value="RCC1_3"/>
    <property type="match status" value="2"/>
</dbReference>
<evidence type="ECO:0000256" key="2">
    <source>
        <dbReference type="PROSITE-ProRule" id="PRU00235"/>
    </source>
</evidence>
<evidence type="ECO:0000313" key="4">
    <source>
        <dbReference type="EMBL" id="CEM30939.1"/>
    </source>
</evidence>
<feature type="compositionally biased region" description="Polar residues" evidence="3">
    <location>
        <begin position="652"/>
        <end position="661"/>
    </location>
</feature>